<reference evidence="1" key="1">
    <citation type="submission" date="2023-06" db="EMBL/GenBank/DDBJ databases">
        <title>Genomic analysis of the entomopathogenic nematode Steinernema hermaphroditum.</title>
        <authorList>
            <person name="Schwarz E.M."/>
            <person name="Heppert J.K."/>
            <person name="Baniya A."/>
            <person name="Schwartz H.T."/>
            <person name="Tan C.-H."/>
            <person name="Antoshechkin I."/>
            <person name="Sternberg P.W."/>
            <person name="Goodrich-Blair H."/>
            <person name="Dillman A.R."/>
        </authorList>
    </citation>
    <scope>NUCLEOTIDE SEQUENCE</scope>
    <source>
        <strain evidence="1">PS9179</strain>
        <tissue evidence="1">Whole animal</tissue>
    </source>
</reference>
<sequence>MVDPSEYGVANGQILEEIVGVSGVTGELVAVVKYRSGVIEAVPTEVELIAFYENHLRVAPPQAPEAPEAPAA</sequence>
<comment type="caution">
    <text evidence="1">The sequence shown here is derived from an EMBL/GenBank/DDBJ whole genome shotgun (WGS) entry which is preliminary data.</text>
</comment>
<keyword evidence="2" id="KW-1185">Reference proteome</keyword>
<dbReference type="AlphaFoldDB" id="A0AA39LYF3"/>
<dbReference type="InterPro" id="IPR016197">
    <property type="entry name" value="Chromo-like_dom_sf"/>
</dbReference>
<protein>
    <submittedName>
        <fullName evidence="1">Uncharacterized protein</fullName>
    </submittedName>
</protein>
<dbReference type="Proteomes" id="UP001175271">
    <property type="component" value="Unassembled WGS sequence"/>
</dbReference>
<organism evidence="1 2">
    <name type="scientific">Steinernema hermaphroditum</name>
    <dbReference type="NCBI Taxonomy" id="289476"/>
    <lineage>
        <taxon>Eukaryota</taxon>
        <taxon>Metazoa</taxon>
        <taxon>Ecdysozoa</taxon>
        <taxon>Nematoda</taxon>
        <taxon>Chromadorea</taxon>
        <taxon>Rhabditida</taxon>
        <taxon>Tylenchina</taxon>
        <taxon>Panagrolaimomorpha</taxon>
        <taxon>Strongyloidoidea</taxon>
        <taxon>Steinernematidae</taxon>
        <taxon>Steinernema</taxon>
    </lineage>
</organism>
<evidence type="ECO:0000313" key="1">
    <source>
        <dbReference type="EMBL" id="KAK0413914.1"/>
    </source>
</evidence>
<dbReference type="EMBL" id="JAUCMV010000003">
    <property type="protein sequence ID" value="KAK0413914.1"/>
    <property type="molecule type" value="Genomic_DNA"/>
</dbReference>
<accession>A0AA39LYF3</accession>
<dbReference type="CDD" id="cd00034">
    <property type="entry name" value="CSD"/>
    <property type="match status" value="1"/>
</dbReference>
<dbReference type="SUPFAM" id="SSF54160">
    <property type="entry name" value="Chromo domain-like"/>
    <property type="match status" value="1"/>
</dbReference>
<proteinExistence type="predicted"/>
<name>A0AA39LYF3_9BILA</name>
<evidence type="ECO:0000313" key="2">
    <source>
        <dbReference type="Proteomes" id="UP001175271"/>
    </source>
</evidence>
<gene>
    <name evidence="1" type="ORF">QR680_007055</name>
</gene>